<feature type="signal peptide" evidence="1">
    <location>
        <begin position="1"/>
        <end position="21"/>
    </location>
</feature>
<dbReference type="AlphaFoldDB" id="A0A9Q0U8M9"/>
<organism evidence="2 3">
    <name type="scientific">Salix purpurea</name>
    <name type="common">Purple osier willow</name>
    <dbReference type="NCBI Taxonomy" id="77065"/>
    <lineage>
        <taxon>Eukaryota</taxon>
        <taxon>Viridiplantae</taxon>
        <taxon>Streptophyta</taxon>
        <taxon>Embryophyta</taxon>
        <taxon>Tracheophyta</taxon>
        <taxon>Spermatophyta</taxon>
        <taxon>Magnoliopsida</taxon>
        <taxon>eudicotyledons</taxon>
        <taxon>Gunneridae</taxon>
        <taxon>Pentapetalae</taxon>
        <taxon>rosids</taxon>
        <taxon>fabids</taxon>
        <taxon>Malpighiales</taxon>
        <taxon>Salicaceae</taxon>
        <taxon>Saliceae</taxon>
        <taxon>Salix</taxon>
    </lineage>
</organism>
<feature type="chain" id="PRO_5040199390" evidence="1">
    <location>
        <begin position="22"/>
        <end position="48"/>
    </location>
</feature>
<keyword evidence="1" id="KW-0732">Signal</keyword>
<evidence type="ECO:0000313" key="3">
    <source>
        <dbReference type="Proteomes" id="UP001151532"/>
    </source>
</evidence>
<dbReference type="Proteomes" id="UP001151532">
    <property type="component" value="Chromosome 8"/>
</dbReference>
<reference evidence="2" key="1">
    <citation type="submission" date="2022-11" db="EMBL/GenBank/DDBJ databases">
        <authorList>
            <person name="Hyden B.L."/>
            <person name="Feng K."/>
            <person name="Yates T."/>
            <person name="Jawdy S."/>
            <person name="Smart L.B."/>
            <person name="Muchero W."/>
        </authorList>
    </citation>
    <scope>NUCLEOTIDE SEQUENCE</scope>
    <source>
        <tissue evidence="2">Shoot tip</tissue>
    </source>
</reference>
<gene>
    <name evidence="2" type="ORF">OIU79_003780</name>
</gene>
<keyword evidence="3" id="KW-1185">Reference proteome</keyword>
<protein>
    <submittedName>
        <fullName evidence="2">Uncharacterized protein</fullName>
    </submittedName>
</protein>
<sequence>MRGNFCLLLFQIFIYVMIARAMQFLQKKIGCRSVAVTCKARYTTRLNA</sequence>
<proteinExistence type="predicted"/>
<dbReference type="EMBL" id="JAPFFK010000013">
    <property type="protein sequence ID" value="KAJ6725470.1"/>
    <property type="molecule type" value="Genomic_DNA"/>
</dbReference>
<accession>A0A9Q0U8M9</accession>
<evidence type="ECO:0000256" key="1">
    <source>
        <dbReference type="SAM" id="SignalP"/>
    </source>
</evidence>
<name>A0A9Q0U8M9_SALPP</name>
<evidence type="ECO:0000313" key="2">
    <source>
        <dbReference type="EMBL" id="KAJ6725470.1"/>
    </source>
</evidence>
<reference evidence="2" key="2">
    <citation type="journal article" date="2023" name="Int. J. Mol. Sci.">
        <title>De Novo Assembly and Annotation of 11 Diverse Shrub Willow (Salix) Genomes Reveals Novel Gene Organization in Sex-Linked Regions.</title>
        <authorList>
            <person name="Hyden B."/>
            <person name="Feng K."/>
            <person name="Yates T.B."/>
            <person name="Jawdy S."/>
            <person name="Cereghino C."/>
            <person name="Smart L.B."/>
            <person name="Muchero W."/>
        </authorList>
    </citation>
    <scope>NUCLEOTIDE SEQUENCE</scope>
    <source>
        <tissue evidence="2">Shoot tip</tissue>
    </source>
</reference>
<comment type="caution">
    <text evidence="2">The sequence shown here is derived from an EMBL/GenBank/DDBJ whole genome shotgun (WGS) entry which is preliminary data.</text>
</comment>